<evidence type="ECO:0000313" key="2">
    <source>
        <dbReference type="EMBL" id="KAF2452945.1"/>
    </source>
</evidence>
<gene>
    <name evidence="2" type="ORF">BDY21DRAFT_357425</name>
</gene>
<protein>
    <submittedName>
        <fullName evidence="2">Uncharacterized protein</fullName>
    </submittedName>
</protein>
<dbReference type="Proteomes" id="UP000799766">
    <property type="component" value="Unassembled WGS sequence"/>
</dbReference>
<dbReference type="AlphaFoldDB" id="A0A6A6NMH5"/>
<feature type="region of interest" description="Disordered" evidence="1">
    <location>
        <begin position="54"/>
        <end position="106"/>
    </location>
</feature>
<proteinExistence type="predicted"/>
<sequence length="106" mass="10964">MISPIQPFCDSHTAPLRPRSSRIWLAAPAGKNAMGKNAMGSHMQAGREGLVRAGSPAKPVIHSPGPSASVTSGARPFDGQPAFAADPAIPFRSRAAPGPGRGQFCY</sequence>
<name>A0A6A6NMH5_9PEZI</name>
<evidence type="ECO:0000313" key="3">
    <source>
        <dbReference type="Proteomes" id="UP000799766"/>
    </source>
</evidence>
<accession>A0A6A6NMH5</accession>
<keyword evidence="3" id="KW-1185">Reference proteome</keyword>
<evidence type="ECO:0000256" key="1">
    <source>
        <dbReference type="SAM" id="MobiDB-lite"/>
    </source>
</evidence>
<organism evidence="2 3">
    <name type="scientific">Lineolata rhizophorae</name>
    <dbReference type="NCBI Taxonomy" id="578093"/>
    <lineage>
        <taxon>Eukaryota</taxon>
        <taxon>Fungi</taxon>
        <taxon>Dikarya</taxon>
        <taxon>Ascomycota</taxon>
        <taxon>Pezizomycotina</taxon>
        <taxon>Dothideomycetes</taxon>
        <taxon>Dothideomycetes incertae sedis</taxon>
        <taxon>Lineolatales</taxon>
        <taxon>Lineolataceae</taxon>
        <taxon>Lineolata</taxon>
    </lineage>
</organism>
<dbReference type="EMBL" id="MU001701">
    <property type="protein sequence ID" value="KAF2452945.1"/>
    <property type="molecule type" value="Genomic_DNA"/>
</dbReference>
<reference evidence="2" key="1">
    <citation type="journal article" date="2020" name="Stud. Mycol.">
        <title>101 Dothideomycetes genomes: a test case for predicting lifestyles and emergence of pathogens.</title>
        <authorList>
            <person name="Haridas S."/>
            <person name="Albert R."/>
            <person name="Binder M."/>
            <person name="Bloem J."/>
            <person name="Labutti K."/>
            <person name="Salamov A."/>
            <person name="Andreopoulos B."/>
            <person name="Baker S."/>
            <person name="Barry K."/>
            <person name="Bills G."/>
            <person name="Bluhm B."/>
            <person name="Cannon C."/>
            <person name="Castanera R."/>
            <person name="Culley D."/>
            <person name="Daum C."/>
            <person name="Ezra D."/>
            <person name="Gonzalez J."/>
            <person name="Henrissat B."/>
            <person name="Kuo A."/>
            <person name="Liang C."/>
            <person name="Lipzen A."/>
            <person name="Lutzoni F."/>
            <person name="Magnuson J."/>
            <person name="Mondo S."/>
            <person name="Nolan M."/>
            <person name="Ohm R."/>
            <person name="Pangilinan J."/>
            <person name="Park H.-J."/>
            <person name="Ramirez L."/>
            <person name="Alfaro M."/>
            <person name="Sun H."/>
            <person name="Tritt A."/>
            <person name="Yoshinaga Y."/>
            <person name="Zwiers L.-H."/>
            <person name="Turgeon B."/>
            <person name="Goodwin S."/>
            <person name="Spatafora J."/>
            <person name="Crous P."/>
            <person name="Grigoriev I."/>
        </authorList>
    </citation>
    <scope>NUCLEOTIDE SEQUENCE</scope>
    <source>
        <strain evidence="2">ATCC 16933</strain>
    </source>
</reference>